<name>A0ABT3ZWR2_9BACT</name>
<proteinExistence type="predicted"/>
<dbReference type="EMBL" id="JAPNKA010000001">
    <property type="protein sequence ID" value="MCY1073828.1"/>
    <property type="molecule type" value="Genomic_DNA"/>
</dbReference>
<evidence type="ECO:0000313" key="1">
    <source>
        <dbReference type="EMBL" id="MCY1073828.1"/>
    </source>
</evidence>
<dbReference type="RefSeq" id="WP_267532817.1">
    <property type="nucleotide sequence ID" value="NZ_JAPNKA010000001.1"/>
</dbReference>
<accession>A0ABT3ZWR2</accession>
<dbReference type="Pfam" id="PF19378">
    <property type="entry name" value="DUF5953"/>
    <property type="match status" value="1"/>
</dbReference>
<protein>
    <submittedName>
        <fullName evidence="1">DUF5953 family protein</fullName>
    </submittedName>
</protein>
<gene>
    <name evidence="1" type="ORF">OV287_04970</name>
</gene>
<sequence length="53" mass="5928">MRRRPARPGAPHSLGWLARPTHPTLLELDDPVHLAALQNAYERFSEIAGRTSP</sequence>
<keyword evidence="2" id="KW-1185">Reference proteome</keyword>
<comment type="caution">
    <text evidence="1">The sequence shown here is derived from an EMBL/GenBank/DDBJ whole genome shotgun (WGS) entry which is preliminary data.</text>
</comment>
<dbReference type="Proteomes" id="UP001207654">
    <property type="component" value="Unassembled WGS sequence"/>
</dbReference>
<reference evidence="1 2" key="1">
    <citation type="submission" date="2022-11" db="EMBL/GenBank/DDBJ databases">
        <title>Minimal conservation of predation-associated metabolite biosynthetic gene clusters underscores biosynthetic potential of Myxococcota including descriptions for ten novel species: Archangium lansinium sp. nov., Myxococcus landrumus sp. nov., Nannocystis bai.</title>
        <authorList>
            <person name="Ahearne A."/>
            <person name="Stevens C."/>
            <person name="Phillips K."/>
        </authorList>
    </citation>
    <scope>NUCLEOTIDE SEQUENCE [LARGE SCALE GENOMIC DNA]</scope>
    <source>
        <strain evidence="1 2">MIWBW</strain>
    </source>
</reference>
<evidence type="ECO:0000313" key="2">
    <source>
        <dbReference type="Proteomes" id="UP001207654"/>
    </source>
</evidence>
<dbReference type="InterPro" id="IPR045997">
    <property type="entry name" value="DUF5953"/>
</dbReference>
<organism evidence="1 2">
    <name type="scientific">Archangium lansingense</name>
    <dbReference type="NCBI Taxonomy" id="2995310"/>
    <lineage>
        <taxon>Bacteria</taxon>
        <taxon>Pseudomonadati</taxon>
        <taxon>Myxococcota</taxon>
        <taxon>Myxococcia</taxon>
        <taxon>Myxococcales</taxon>
        <taxon>Cystobacterineae</taxon>
        <taxon>Archangiaceae</taxon>
        <taxon>Archangium</taxon>
    </lineage>
</organism>